<dbReference type="InterPro" id="IPR010982">
    <property type="entry name" value="Lambda_DNA-bd_dom_sf"/>
</dbReference>
<keyword evidence="4" id="KW-0804">Transcription</keyword>
<dbReference type="SUPFAM" id="SSF47413">
    <property type="entry name" value="lambda repressor-like DNA-binding domains"/>
    <property type="match status" value="1"/>
</dbReference>
<reference evidence="6 7" key="1">
    <citation type="submission" date="2016-10" db="EMBL/GenBank/DDBJ databases">
        <authorList>
            <person name="de Groot N.N."/>
        </authorList>
    </citation>
    <scope>NUCLEOTIDE SEQUENCE [LARGE SCALE GENOMIC DNA]</scope>
    <source>
        <strain evidence="6 7">CGMCC 1.5012</strain>
    </source>
</reference>
<keyword evidence="1" id="KW-0678">Repressor</keyword>
<dbReference type="Gene3D" id="1.10.260.40">
    <property type="entry name" value="lambda repressor-like DNA-binding domains"/>
    <property type="match status" value="1"/>
</dbReference>
<name>A0A1G9TZI9_9FIRM</name>
<dbReference type="Pfam" id="PF13377">
    <property type="entry name" value="Peripla_BP_3"/>
    <property type="match status" value="1"/>
</dbReference>
<evidence type="ECO:0000259" key="5">
    <source>
        <dbReference type="PROSITE" id="PS50932"/>
    </source>
</evidence>
<dbReference type="InterPro" id="IPR000843">
    <property type="entry name" value="HTH_LacI"/>
</dbReference>
<keyword evidence="7" id="KW-1185">Reference proteome</keyword>
<dbReference type="STRING" id="258515.SAMN05192585_10133"/>
<dbReference type="Gene3D" id="3.40.50.2300">
    <property type="match status" value="2"/>
</dbReference>
<evidence type="ECO:0000313" key="6">
    <source>
        <dbReference type="EMBL" id="SDM53210.1"/>
    </source>
</evidence>
<gene>
    <name evidence="6" type="ORF">SAMN05192585_10133</name>
</gene>
<dbReference type="InterPro" id="IPR028082">
    <property type="entry name" value="Peripla_BP_I"/>
</dbReference>
<dbReference type="PROSITE" id="PS50932">
    <property type="entry name" value="HTH_LACI_2"/>
    <property type="match status" value="1"/>
</dbReference>
<dbReference type="Proteomes" id="UP000199182">
    <property type="component" value="Unassembled WGS sequence"/>
</dbReference>
<accession>A0A1G9TZI9</accession>
<evidence type="ECO:0000313" key="7">
    <source>
        <dbReference type="Proteomes" id="UP000199182"/>
    </source>
</evidence>
<evidence type="ECO:0000256" key="1">
    <source>
        <dbReference type="ARBA" id="ARBA00022491"/>
    </source>
</evidence>
<organism evidence="6 7">
    <name type="scientific">Acetanaerobacterium elongatum</name>
    <dbReference type="NCBI Taxonomy" id="258515"/>
    <lineage>
        <taxon>Bacteria</taxon>
        <taxon>Bacillati</taxon>
        <taxon>Bacillota</taxon>
        <taxon>Clostridia</taxon>
        <taxon>Eubacteriales</taxon>
        <taxon>Oscillospiraceae</taxon>
        <taxon>Acetanaerobacterium</taxon>
    </lineage>
</organism>
<keyword evidence="2" id="KW-0805">Transcription regulation</keyword>
<feature type="domain" description="HTH lacI-type" evidence="5">
    <location>
        <begin position="1"/>
        <end position="55"/>
    </location>
</feature>
<dbReference type="PANTHER" id="PTHR30146:SF148">
    <property type="entry name" value="HTH-TYPE TRANSCRIPTIONAL REPRESSOR PURR-RELATED"/>
    <property type="match status" value="1"/>
</dbReference>
<dbReference type="OrthoDB" id="3180992at2"/>
<proteinExistence type="predicted"/>
<dbReference type="GO" id="GO:0003700">
    <property type="term" value="F:DNA-binding transcription factor activity"/>
    <property type="evidence" value="ECO:0007669"/>
    <property type="project" value="TreeGrafter"/>
</dbReference>
<dbReference type="SUPFAM" id="SSF53822">
    <property type="entry name" value="Periplasmic binding protein-like I"/>
    <property type="match status" value="1"/>
</dbReference>
<dbReference type="SMART" id="SM00354">
    <property type="entry name" value="HTH_LACI"/>
    <property type="match status" value="1"/>
</dbReference>
<dbReference type="InterPro" id="IPR046335">
    <property type="entry name" value="LacI/GalR-like_sensor"/>
</dbReference>
<dbReference type="CDD" id="cd01392">
    <property type="entry name" value="HTH_LacI"/>
    <property type="match status" value="1"/>
</dbReference>
<sequence>MKSEDIARLAGVSRSTVSRVINNYPNVPPETREKVMRIITEMGYEPNNSAQILAGKANNTLGLFVVSIYRRENIYQNSYYSSIVNAAVDAANSCGYYVLIHTIYSEADYCRIFQTISQKRISGGIIVGNEKDTEQIKKLIQTQVPVGIVDFDPNRLPENDLAKSNLVVVNSSDYESAIQAVNYLYKLGHREIGIITGRPETYTGLRRYQGYLSAMNSLGLKVNESFVLRGSFQHDIAYQQTLRLIDGHKLPTALVSCSDDMAIAAIKAFKERGIKVPQELSIVSFDNSPMAAQFSPQLTTFEVPLYDMVTRAAELVIGKIEGSGEGFESESFPLRFIERQSCAPKGM</sequence>
<dbReference type="CDD" id="cd06267">
    <property type="entry name" value="PBP1_LacI_sugar_binding-like"/>
    <property type="match status" value="1"/>
</dbReference>
<evidence type="ECO:0000256" key="3">
    <source>
        <dbReference type="ARBA" id="ARBA00023125"/>
    </source>
</evidence>
<dbReference type="EMBL" id="FNID01000001">
    <property type="protein sequence ID" value="SDM53210.1"/>
    <property type="molecule type" value="Genomic_DNA"/>
</dbReference>
<dbReference type="GO" id="GO:0000976">
    <property type="term" value="F:transcription cis-regulatory region binding"/>
    <property type="evidence" value="ECO:0007669"/>
    <property type="project" value="TreeGrafter"/>
</dbReference>
<evidence type="ECO:0000256" key="2">
    <source>
        <dbReference type="ARBA" id="ARBA00023015"/>
    </source>
</evidence>
<evidence type="ECO:0000256" key="4">
    <source>
        <dbReference type="ARBA" id="ARBA00023163"/>
    </source>
</evidence>
<protein>
    <submittedName>
        <fullName evidence="6">Transcriptional regulator, LacI family</fullName>
    </submittedName>
</protein>
<dbReference type="RefSeq" id="WP_092637263.1">
    <property type="nucleotide sequence ID" value="NZ_FNID01000001.1"/>
</dbReference>
<dbReference type="Pfam" id="PF00356">
    <property type="entry name" value="LacI"/>
    <property type="match status" value="1"/>
</dbReference>
<dbReference type="PANTHER" id="PTHR30146">
    <property type="entry name" value="LACI-RELATED TRANSCRIPTIONAL REPRESSOR"/>
    <property type="match status" value="1"/>
</dbReference>
<keyword evidence="3" id="KW-0238">DNA-binding</keyword>
<dbReference type="AlphaFoldDB" id="A0A1G9TZI9"/>